<gene>
    <name evidence="2" type="ORF">A6E74_05875</name>
</gene>
<proteinExistence type="predicted"/>
<feature type="transmembrane region" description="Helical" evidence="1">
    <location>
        <begin position="88"/>
        <end position="105"/>
    </location>
</feature>
<feature type="transmembrane region" description="Helical" evidence="1">
    <location>
        <begin position="58"/>
        <end position="76"/>
    </location>
</feature>
<protein>
    <recommendedName>
        <fullName evidence="4">DUF1622 domain-containing protein</fullName>
    </recommendedName>
</protein>
<feature type="transmembrane region" description="Helical" evidence="1">
    <location>
        <begin position="12"/>
        <end position="37"/>
    </location>
</feature>
<dbReference type="Proteomes" id="UP000078516">
    <property type="component" value="Unassembled WGS sequence"/>
</dbReference>
<keyword evidence="1" id="KW-0812">Transmembrane</keyword>
<organism evidence="2 3">
    <name type="scientific">Enterococcus thailandicus</name>
    <dbReference type="NCBI Taxonomy" id="417368"/>
    <lineage>
        <taxon>Bacteria</taxon>
        <taxon>Bacillati</taxon>
        <taxon>Bacillota</taxon>
        <taxon>Bacilli</taxon>
        <taxon>Lactobacillales</taxon>
        <taxon>Enterococcaceae</taxon>
        <taxon>Enterococcus</taxon>
    </lineage>
</organism>
<accession>A0A179EQR8</accession>
<dbReference type="PANTHER" id="PTHR38468">
    <property type="entry name" value="SLL0939 PROTEIN"/>
    <property type="match status" value="1"/>
</dbReference>
<dbReference type="Pfam" id="PF07784">
    <property type="entry name" value="DUF1622"/>
    <property type="match status" value="1"/>
</dbReference>
<reference evidence="2 3" key="1">
    <citation type="submission" date="2016-04" db="EMBL/GenBank/DDBJ databases">
        <title>Draft genome of an Enterococcus thailandicus strain isolated from bovine feces.</title>
        <authorList>
            <person name="Beukers A.G."/>
            <person name="Zaheer R."/>
            <person name="Goji N."/>
            <person name="Cook S.R."/>
            <person name="Amoako K."/>
            <person name="Chaves A.V."/>
            <person name="Ward M.P."/>
            <person name="Mcallister T.A."/>
        </authorList>
    </citation>
    <scope>NUCLEOTIDE SEQUENCE [LARGE SCALE GENOMIC DNA]</scope>
    <source>
        <strain evidence="2 3">F0711D 46</strain>
    </source>
</reference>
<keyword evidence="1" id="KW-0472">Membrane</keyword>
<name>A0A179EQR8_ENTTH</name>
<evidence type="ECO:0000313" key="2">
    <source>
        <dbReference type="EMBL" id="OAQ55588.1"/>
    </source>
</evidence>
<dbReference type="RefSeq" id="WP_067483151.1">
    <property type="nucleotide sequence ID" value="NZ_LWMN01000012.1"/>
</dbReference>
<evidence type="ECO:0000256" key="1">
    <source>
        <dbReference type="SAM" id="Phobius"/>
    </source>
</evidence>
<sequence length="126" mass="14640">MFDETVVFYLEWAIFILNIFSILILIVGIFLVLKTLFQFHSIRKSYAQRNQRNAEVRKLLASYILLSLEVLVVADIVESIIRPTWADILKLAVMVIIRTVISYFLNREISDKKNEQGGVKDEGYVE</sequence>
<dbReference type="EMBL" id="LWMN01000012">
    <property type="protein sequence ID" value="OAQ55588.1"/>
    <property type="molecule type" value="Genomic_DNA"/>
</dbReference>
<dbReference type="InterPro" id="IPR012427">
    <property type="entry name" value="DUF1622"/>
</dbReference>
<comment type="caution">
    <text evidence="2">The sequence shown here is derived from an EMBL/GenBank/DDBJ whole genome shotgun (WGS) entry which is preliminary data.</text>
</comment>
<dbReference type="PANTHER" id="PTHR38468:SF1">
    <property type="entry name" value="SLL0939 PROTEIN"/>
    <property type="match status" value="1"/>
</dbReference>
<evidence type="ECO:0000313" key="3">
    <source>
        <dbReference type="Proteomes" id="UP000078516"/>
    </source>
</evidence>
<keyword evidence="1" id="KW-1133">Transmembrane helix</keyword>
<dbReference type="AlphaFoldDB" id="A0A179EQR8"/>
<evidence type="ECO:0008006" key="4">
    <source>
        <dbReference type="Google" id="ProtNLM"/>
    </source>
</evidence>
<keyword evidence="3" id="KW-1185">Reference proteome</keyword>